<protein>
    <recommendedName>
        <fullName evidence="3">Transposase</fullName>
    </recommendedName>
</protein>
<dbReference type="AlphaFoldDB" id="A0A433J5U6"/>
<keyword evidence="2" id="KW-1185">Reference proteome</keyword>
<dbReference type="GO" id="GO:0004803">
    <property type="term" value="F:transposase activity"/>
    <property type="evidence" value="ECO:0007669"/>
    <property type="project" value="InterPro"/>
</dbReference>
<evidence type="ECO:0000313" key="2">
    <source>
        <dbReference type="Proteomes" id="UP000280346"/>
    </source>
</evidence>
<evidence type="ECO:0000313" key="1">
    <source>
        <dbReference type="EMBL" id="RUQ68107.1"/>
    </source>
</evidence>
<sequence>MTTTQRIFTDEFKQGAVALLASSGRSLAPIARELRLQPSELWKWQRSLTTGADQASEIARVQMERNILEKLWQFSRKHRDEVLNHCGLLQRIPGSGALRCPRRVAIGLLCLAHATGEPTQGSEPTVA</sequence>
<proteinExistence type="predicted"/>
<dbReference type="GO" id="GO:0003677">
    <property type="term" value="F:DNA binding"/>
    <property type="evidence" value="ECO:0007669"/>
    <property type="project" value="InterPro"/>
</dbReference>
<dbReference type="GO" id="GO:0006313">
    <property type="term" value="P:DNA transposition"/>
    <property type="evidence" value="ECO:0007669"/>
    <property type="project" value="InterPro"/>
</dbReference>
<comment type="caution">
    <text evidence="1">The sequence shown here is derived from an EMBL/GenBank/DDBJ whole genome shotgun (WGS) entry which is preliminary data.</text>
</comment>
<dbReference type="RefSeq" id="WP_127000560.1">
    <property type="nucleotide sequence ID" value="NZ_JBNPXW010000013.1"/>
</dbReference>
<dbReference type="Pfam" id="PF01527">
    <property type="entry name" value="HTH_Tnp_1"/>
    <property type="match status" value="1"/>
</dbReference>
<dbReference type="InterPro" id="IPR009057">
    <property type="entry name" value="Homeodomain-like_sf"/>
</dbReference>
<dbReference type="InterPro" id="IPR002514">
    <property type="entry name" value="Transposase_8"/>
</dbReference>
<evidence type="ECO:0008006" key="3">
    <source>
        <dbReference type="Google" id="ProtNLM"/>
    </source>
</evidence>
<dbReference type="OrthoDB" id="9803878at2"/>
<reference evidence="1 2" key="1">
    <citation type="submission" date="2018-12" db="EMBL/GenBank/DDBJ databases">
        <authorList>
            <person name="Yang Y."/>
        </authorList>
    </citation>
    <scope>NUCLEOTIDE SEQUENCE [LARGE SCALE GENOMIC DNA]</scope>
    <source>
        <strain evidence="1 2">GSF71</strain>
    </source>
</reference>
<dbReference type="Gene3D" id="1.10.10.60">
    <property type="entry name" value="Homeodomain-like"/>
    <property type="match status" value="1"/>
</dbReference>
<dbReference type="EMBL" id="RZIJ01000015">
    <property type="protein sequence ID" value="RUQ68107.1"/>
    <property type="molecule type" value="Genomic_DNA"/>
</dbReference>
<dbReference type="Proteomes" id="UP000280346">
    <property type="component" value="Unassembled WGS sequence"/>
</dbReference>
<gene>
    <name evidence="1" type="ORF">EJ913_18495</name>
</gene>
<name>A0A433J5U6_9PROT</name>
<accession>A0A433J5U6</accession>
<organism evidence="1 2">
    <name type="scientific">Azospirillum doebereinerae</name>
    <dbReference type="NCBI Taxonomy" id="92933"/>
    <lineage>
        <taxon>Bacteria</taxon>
        <taxon>Pseudomonadati</taxon>
        <taxon>Pseudomonadota</taxon>
        <taxon>Alphaproteobacteria</taxon>
        <taxon>Rhodospirillales</taxon>
        <taxon>Azospirillaceae</taxon>
        <taxon>Azospirillum</taxon>
    </lineage>
</organism>
<dbReference type="SUPFAM" id="SSF46689">
    <property type="entry name" value="Homeodomain-like"/>
    <property type="match status" value="1"/>
</dbReference>